<gene>
    <name evidence="1" type="ORF">UW82_C0034G0007</name>
</gene>
<name>A0A0G1MSE2_UNCKA</name>
<proteinExistence type="predicted"/>
<organism evidence="1 2">
    <name type="scientific">candidate division WWE3 bacterium GW2011_GWC2_44_9</name>
    <dbReference type="NCBI Taxonomy" id="1619125"/>
    <lineage>
        <taxon>Bacteria</taxon>
        <taxon>Katanobacteria</taxon>
    </lineage>
</organism>
<protein>
    <recommendedName>
        <fullName evidence="3">YokE-like PH domain-containing protein</fullName>
    </recommendedName>
</protein>
<dbReference type="AlphaFoldDB" id="A0A0G1MSE2"/>
<sequence length="159" mass="18619">MATLLYDLKASRLMNKTFFTHHLKIFDNVMVLERRKIPFHKEETTISYSHVSQVNLIKDLFFAHLEIINTGGIESILIRYVGKRRGKKAKDIIDAKIRSTHGVYAHNQHTDVSQQFGSDAPRAEDVFDDKALIRIKDLYTRGRLTKVEYNKLLNKYLRR</sequence>
<dbReference type="EMBL" id="LCJU01000034">
    <property type="protein sequence ID" value="KKT83692.1"/>
    <property type="molecule type" value="Genomic_DNA"/>
</dbReference>
<evidence type="ECO:0008006" key="3">
    <source>
        <dbReference type="Google" id="ProtNLM"/>
    </source>
</evidence>
<evidence type="ECO:0000313" key="1">
    <source>
        <dbReference type="EMBL" id="KKT83692.1"/>
    </source>
</evidence>
<accession>A0A0G1MSE2</accession>
<comment type="caution">
    <text evidence="1">The sequence shown here is derived from an EMBL/GenBank/DDBJ whole genome shotgun (WGS) entry which is preliminary data.</text>
</comment>
<evidence type="ECO:0000313" key="2">
    <source>
        <dbReference type="Proteomes" id="UP000034504"/>
    </source>
</evidence>
<reference evidence="1 2" key="1">
    <citation type="journal article" date="2015" name="Nature">
        <title>rRNA introns, odd ribosomes, and small enigmatic genomes across a large radiation of phyla.</title>
        <authorList>
            <person name="Brown C.T."/>
            <person name="Hug L.A."/>
            <person name="Thomas B.C."/>
            <person name="Sharon I."/>
            <person name="Castelle C.J."/>
            <person name="Singh A."/>
            <person name="Wilkins M.J."/>
            <person name="Williams K.H."/>
            <person name="Banfield J.F."/>
        </authorList>
    </citation>
    <scope>NUCLEOTIDE SEQUENCE [LARGE SCALE GENOMIC DNA]</scope>
</reference>
<dbReference type="Proteomes" id="UP000034504">
    <property type="component" value="Unassembled WGS sequence"/>
</dbReference>